<evidence type="ECO:0000313" key="2">
    <source>
        <dbReference type="Proteomes" id="UP000324222"/>
    </source>
</evidence>
<gene>
    <name evidence="1" type="ORF">E2C01_000712</name>
</gene>
<reference evidence="1 2" key="1">
    <citation type="submission" date="2019-05" db="EMBL/GenBank/DDBJ databases">
        <title>Another draft genome of Portunus trituberculatus and its Hox gene families provides insights of decapod evolution.</title>
        <authorList>
            <person name="Jeong J.-H."/>
            <person name="Song I."/>
            <person name="Kim S."/>
            <person name="Choi T."/>
            <person name="Kim D."/>
            <person name="Ryu S."/>
            <person name="Kim W."/>
        </authorList>
    </citation>
    <scope>NUCLEOTIDE SEQUENCE [LARGE SCALE GENOMIC DNA]</scope>
    <source>
        <tissue evidence="1">Muscle</tissue>
    </source>
</reference>
<protein>
    <submittedName>
        <fullName evidence="1">Uncharacterized protein</fullName>
    </submittedName>
</protein>
<comment type="caution">
    <text evidence="1">The sequence shown here is derived from an EMBL/GenBank/DDBJ whole genome shotgun (WGS) entry which is preliminary data.</text>
</comment>
<dbReference type="AlphaFoldDB" id="A0A5B7CIC5"/>
<proteinExistence type="predicted"/>
<evidence type="ECO:0000313" key="1">
    <source>
        <dbReference type="EMBL" id="MPC08136.1"/>
    </source>
</evidence>
<keyword evidence="2" id="KW-1185">Reference proteome</keyword>
<dbReference type="Proteomes" id="UP000324222">
    <property type="component" value="Unassembled WGS sequence"/>
</dbReference>
<name>A0A5B7CIC5_PORTR</name>
<accession>A0A5B7CIC5</accession>
<sequence length="123" mass="13671">MVKLCRFTTPRTPTNPYHLHHHPCHSTPRPPRHIYPITFPHHPPQATGRHLGPCGRMAGSMSSADRRCKHAGTSQPHQTHLIYGWLHHSAHCSVLLKARGVQASHRSCSGHDGQHRGGPDAAY</sequence>
<organism evidence="1 2">
    <name type="scientific">Portunus trituberculatus</name>
    <name type="common">Swimming crab</name>
    <name type="synonym">Neptunus trituberculatus</name>
    <dbReference type="NCBI Taxonomy" id="210409"/>
    <lineage>
        <taxon>Eukaryota</taxon>
        <taxon>Metazoa</taxon>
        <taxon>Ecdysozoa</taxon>
        <taxon>Arthropoda</taxon>
        <taxon>Crustacea</taxon>
        <taxon>Multicrustacea</taxon>
        <taxon>Malacostraca</taxon>
        <taxon>Eumalacostraca</taxon>
        <taxon>Eucarida</taxon>
        <taxon>Decapoda</taxon>
        <taxon>Pleocyemata</taxon>
        <taxon>Brachyura</taxon>
        <taxon>Eubrachyura</taxon>
        <taxon>Portunoidea</taxon>
        <taxon>Portunidae</taxon>
        <taxon>Portuninae</taxon>
        <taxon>Portunus</taxon>
    </lineage>
</organism>
<dbReference type="EMBL" id="VSRR010000018">
    <property type="protein sequence ID" value="MPC08136.1"/>
    <property type="molecule type" value="Genomic_DNA"/>
</dbReference>